<dbReference type="PANTHER" id="PTHR44846">
    <property type="entry name" value="MANNOSYL-D-GLYCERATE TRANSPORT/METABOLISM SYSTEM REPRESSOR MNGR-RELATED"/>
    <property type="match status" value="1"/>
</dbReference>
<dbReference type="Pfam" id="PF07702">
    <property type="entry name" value="UTRA"/>
    <property type="match status" value="1"/>
</dbReference>
<protein>
    <submittedName>
        <fullName evidence="4">GntR family transcriptional regulator</fullName>
    </submittedName>
</protein>
<proteinExistence type="predicted"/>
<evidence type="ECO:0000256" key="1">
    <source>
        <dbReference type="ARBA" id="ARBA00023015"/>
    </source>
</evidence>
<dbReference type="GO" id="GO:0003700">
    <property type="term" value="F:DNA-binding transcription factor activity"/>
    <property type="evidence" value="ECO:0007669"/>
    <property type="project" value="InterPro"/>
</dbReference>
<dbReference type="PRINTS" id="PR00035">
    <property type="entry name" value="HTHGNTR"/>
</dbReference>
<keyword evidence="3" id="KW-0804">Transcription</keyword>
<dbReference type="InterPro" id="IPR036390">
    <property type="entry name" value="WH_DNA-bd_sf"/>
</dbReference>
<dbReference type="Gene3D" id="3.40.1410.10">
    <property type="entry name" value="Chorismate lyase-like"/>
    <property type="match status" value="1"/>
</dbReference>
<keyword evidence="2" id="KW-0238">DNA-binding</keyword>
<evidence type="ECO:0000256" key="2">
    <source>
        <dbReference type="ARBA" id="ARBA00023125"/>
    </source>
</evidence>
<accession>A0A652YZE6</accession>
<dbReference type="SUPFAM" id="SSF46785">
    <property type="entry name" value="Winged helix' DNA-binding domain"/>
    <property type="match status" value="1"/>
</dbReference>
<evidence type="ECO:0000256" key="3">
    <source>
        <dbReference type="ARBA" id="ARBA00023163"/>
    </source>
</evidence>
<dbReference type="InterPro" id="IPR036388">
    <property type="entry name" value="WH-like_DNA-bd_sf"/>
</dbReference>
<keyword evidence="1" id="KW-0805">Transcription regulation</keyword>
<dbReference type="Pfam" id="PF00392">
    <property type="entry name" value="GntR"/>
    <property type="match status" value="1"/>
</dbReference>
<comment type="caution">
    <text evidence="4">The sequence shown here is derived from an EMBL/GenBank/DDBJ whole genome shotgun (WGS) entry which is preliminary data.</text>
</comment>
<dbReference type="SMART" id="SM00866">
    <property type="entry name" value="UTRA"/>
    <property type="match status" value="1"/>
</dbReference>
<name>A0A652YZE6_NOCGL</name>
<dbReference type="EMBL" id="VNIQ01000001">
    <property type="protein sequence ID" value="TYQ08977.1"/>
    <property type="molecule type" value="Genomic_DNA"/>
</dbReference>
<gene>
    <name evidence="4" type="ORF">FNL38_1011355</name>
</gene>
<dbReference type="PANTHER" id="PTHR44846:SF17">
    <property type="entry name" value="GNTR-FAMILY TRANSCRIPTIONAL REGULATOR"/>
    <property type="match status" value="1"/>
</dbReference>
<dbReference type="SUPFAM" id="SSF64288">
    <property type="entry name" value="Chorismate lyase-like"/>
    <property type="match status" value="1"/>
</dbReference>
<dbReference type="GO" id="GO:0003677">
    <property type="term" value="F:DNA binding"/>
    <property type="evidence" value="ECO:0007669"/>
    <property type="project" value="UniProtKB-KW"/>
</dbReference>
<dbReference type="CDD" id="cd07377">
    <property type="entry name" value="WHTH_GntR"/>
    <property type="match status" value="1"/>
</dbReference>
<dbReference type="AlphaFoldDB" id="A0A652YZE6"/>
<sequence length="241" mass="26629">MVARYEEVARSLARRIEDGSYPVGSKLPTEISLADSYAVSRATVRSALGSLESLGMVSRRRKIGTTVESIQPTGGYSRTVTNMNDLLQYSVETRRLVLTRDGVVADQLLAEQIGGHAGDRWARIRMLRLGDLGEESPVCHTDVYLDPDVAATVGDRLERPDGLINEIVERCTGRLTDRVEQRIRACALPNDLADLLRAEAGSPCLEITRRYVESSGAVAQVTVSIHPGDRFDFNVSMQRRR</sequence>
<dbReference type="SMART" id="SM00345">
    <property type="entry name" value="HTH_GNTR"/>
    <property type="match status" value="1"/>
</dbReference>
<dbReference type="InterPro" id="IPR011663">
    <property type="entry name" value="UTRA"/>
</dbReference>
<dbReference type="GO" id="GO:0045892">
    <property type="term" value="P:negative regulation of DNA-templated transcription"/>
    <property type="evidence" value="ECO:0007669"/>
    <property type="project" value="TreeGrafter"/>
</dbReference>
<dbReference type="Gene3D" id="1.10.10.10">
    <property type="entry name" value="Winged helix-like DNA-binding domain superfamily/Winged helix DNA-binding domain"/>
    <property type="match status" value="1"/>
</dbReference>
<evidence type="ECO:0000313" key="4">
    <source>
        <dbReference type="EMBL" id="TYQ08977.1"/>
    </source>
</evidence>
<dbReference type="PROSITE" id="PS50949">
    <property type="entry name" value="HTH_GNTR"/>
    <property type="match status" value="1"/>
</dbReference>
<dbReference type="InterPro" id="IPR000524">
    <property type="entry name" value="Tscrpt_reg_HTH_GntR"/>
</dbReference>
<reference evidence="4" key="1">
    <citation type="submission" date="2019-07" db="EMBL/GenBank/DDBJ databases">
        <title>Genomic Encyclopedia of Type Strains, Phase IV (KMG-IV): sequencing the most valuable type-strain genomes for metagenomic binning, comparative biology and taxonomic classification.</title>
        <authorList>
            <person name="Goeker M."/>
        </authorList>
    </citation>
    <scope>NUCLEOTIDE SEQUENCE</scope>
    <source>
        <strain evidence="4">DSM 44596</strain>
    </source>
</reference>
<dbReference type="InterPro" id="IPR028978">
    <property type="entry name" value="Chorismate_lyase_/UTRA_dom_sf"/>
</dbReference>
<dbReference type="InterPro" id="IPR050679">
    <property type="entry name" value="Bact_HTH_transcr_reg"/>
</dbReference>
<organism evidence="4">
    <name type="scientific">Nocardia globerula</name>
    <dbReference type="NCBI Taxonomy" id="1818"/>
    <lineage>
        <taxon>Bacteria</taxon>
        <taxon>Bacillati</taxon>
        <taxon>Actinomycetota</taxon>
        <taxon>Actinomycetes</taxon>
        <taxon>Mycobacteriales</taxon>
        <taxon>Nocardiaceae</taxon>
        <taxon>Nocardia</taxon>
    </lineage>
</organism>